<feature type="non-terminal residue" evidence="1">
    <location>
        <position position="57"/>
    </location>
</feature>
<gene>
    <name evidence="1" type="ORF">LITE_LOCUS35186</name>
</gene>
<organism evidence="1 2">
    <name type="scientific">Linum tenue</name>
    <dbReference type="NCBI Taxonomy" id="586396"/>
    <lineage>
        <taxon>Eukaryota</taxon>
        <taxon>Viridiplantae</taxon>
        <taxon>Streptophyta</taxon>
        <taxon>Embryophyta</taxon>
        <taxon>Tracheophyta</taxon>
        <taxon>Spermatophyta</taxon>
        <taxon>Magnoliopsida</taxon>
        <taxon>eudicotyledons</taxon>
        <taxon>Gunneridae</taxon>
        <taxon>Pentapetalae</taxon>
        <taxon>rosids</taxon>
        <taxon>fabids</taxon>
        <taxon>Malpighiales</taxon>
        <taxon>Linaceae</taxon>
        <taxon>Linum</taxon>
    </lineage>
</organism>
<accession>A0AAV0NTN8</accession>
<evidence type="ECO:0000313" key="1">
    <source>
        <dbReference type="EMBL" id="CAI0462025.1"/>
    </source>
</evidence>
<sequence length="57" mass="6797">MVDFAQEEGLFYDDYQTVGPDVDIFNQRYYVDQGPIDPTVLYDQANHRSRDVWNDHK</sequence>
<dbReference type="EMBL" id="CAMGYJ010000008">
    <property type="protein sequence ID" value="CAI0462025.1"/>
    <property type="molecule type" value="Genomic_DNA"/>
</dbReference>
<reference evidence="1" key="1">
    <citation type="submission" date="2022-08" db="EMBL/GenBank/DDBJ databases">
        <authorList>
            <person name="Gutierrez-Valencia J."/>
        </authorList>
    </citation>
    <scope>NUCLEOTIDE SEQUENCE</scope>
</reference>
<dbReference type="Proteomes" id="UP001154282">
    <property type="component" value="Unassembled WGS sequence"/>
</dbReference>
<dbReference type="AlphaFoldDB" id="A0AAV0NTN8"/>
<name>A0AAV0NTN8_9ROSI</name>
<proteinExistence type="predicted"/>
<keyword evidence="2" id="KW-1185">Reference proteome</keyword>
<evidence type="ECO:0000313" key="2">
    <source>
        <dbReference type="Proteomes" id="UP001154282"/>
    </source>
</evidence>
<comment type="caution">
    <text evidence="1">The sequence shown here is derived from an EMBL/GenBank/DDBJ whole genome shotgun (WGS) entry which is preliminary data.</text>
</comment>
<protein>
    <submittedName>
        <fullName evidence="1">Uncharacterized protein</fullName>
    </submittedName>
</protein>